<evidence type="ECO:0000256" key="1">
    <source>
        <dbReference type="SAM" id="MobiDB-lite"/>
    </source>
</evidence>
<proteinExistence type="predicted"/>
<feature type="compositionally biased region" description="Low complexity" evidence="1">
    <location>
        <begin position="231"/>
        <end position="246"/>
    </location>
</feature>
<accession>A0A642ULU7</accession>
<comment type="caution">
    <text evidence="3">The sequence shown here is derived from an EMBL/GenBank/DDBJ whole genome shotgun (WGS) entry which is preliminary data.</text>
</comment>
<dbReference type="OrthoDB" id="4025946at2759"/>
<feature type="chain" id="PRO_5024850951" description="Opaque-phase-specific protein OP4" evidence="2">
    <location>
        <begin position="23"/>
        <end position="574"/>
    </location>
</feature>
<protein>
    <recommendedName>
        <fullName evidence="5">Opaque-phase-specific protein OP4</fullName>
    </recommendedName>
</protein>
<dbReference type="PROSITE" id="PS51257">
    <property type="entry name" value="PROKAR_LIPOPROTEIN"/>
    <property type="match status" value="1"/>
</dbReference>
<dbReference type="EMBL" id="SWFT01000105">
    <property type="protein sequence ID" value="KAA8901273.1"/>
    <property type="molecule type" value="Genomic_DNA"/>
</dbReference>
<dbReference type="Proteomes" id="UP000449547">
    <property type="component" value="Unassembled WGS sequence"/>
</dbReference>
<name>A0A642ULU7_DIURU</name>
<organism evidence="3 4">
    <name type="scientific">Diutina rugosa</name>
    <name type="common">Yeast</name>
    <name type="synonym">Candida rugosa</name>
    <dbReference type="NCBI Taxonomy" id="5481"/>
    <lineage>
        <taxon>Eukaryota</taxon>
        <taxon>Fungi</taxon>
        <taxon>Dikarya</taxon>
        <taxon>Ascomycota</taxon>
        <taxon>Saccharomycotina</taxon>
        <taxon>Pichiomycetes</taxon>
        <taxon>Debaryomycetaceae</taxon>
        <taxon>Diutina</taxon>
    </lineage>
</organism>
<dbReference type="RefSeq" id="XP_034011896.1">
    <property type="nucleotide sequence ID" value="XM_034156428.1"/>
</dbReference>
<feature type="compositionally biased region" description="Low complexity" evidence="1">
    <location>
        <begin position="180"/>
        <end position="218"/>
    </location>
</feature>
<feature type="signal peptide" evidence="2">
    <location>
        <begin position="1"/>
        <end position="22"/>
    </location>
</feature>
<evidence type="ECO:0008006" key="5">
    <source>
        <dbReference type="Google" id="ProtNLM"/>
    </source>
</evidence>
<dbReference type="AlphaFoldDB" id="A0A642ULU7"/>
<reference evidence="3 4" key="1">
    <citation type="submission" date="2019-07" db="EMBL/GenBank/DDBJ databases">
        <title>Genome assembly of two rare yeast pathogens: Diutina rugosa and Trichomonascus ciferrii.</title>
        <authorList>
            <person name="Mixao V."/>
            <person name="Saus E."/>
            <person name="Hansen A."/>
            <person name="Lass-Flor C."/>
            <person name="Gabaldon T."/>
        </authorList>
    </citation>
    <scope>NUCLEOTIDE SEQUENCE [LARGE SCALE GENOMIC DNA]</scope>
    <source>
        <strain evidence="3 4">CBS 613</strain>
    </source>
</reference>
<evidence type="ECO:0000313" key="3">
    <source>
        <dbReference type="EMBL" id="KAA8901273.1"/>
    </source>
</evidence>
<dbReference type="VEuPathDB" id="FungiDB:DIURU_003643"/>
<keyword evidence="4" id="KW-1185">Reference proteome</keyword>
<keyword evidence="2" id="KW-0732">Signal</keyword>
<evidence type="ECO:0000313" key="4">
    <source>
        <dbReference type="Proteomes" id="UP000449547"/>
    </source>
</evidence>
<feature type="region of interest" description="Disordered" evidence="1">
    <location>
        <begin position="501"/>
        <end position="520"/>
    </location>
</feature>
<sequence length="574" mass="56908">MKLHTAYGILVAVACCAAEGGAAPNPAKGLAHFSSSLVTREQSDEVMKSLNQIAALTKQKRDESDVDFAKRADTDLGNLIIAILNSGWVGQVIDTISNDPELKGVISTIAKGIVDAVVGNLWPLLKAIWNSGLIGKTIKTFLNDSQVTSALLKIVGDVVSLIFKWIVGLFTGGSSSSGTSTASTAAAPANPGATTTTVRAAPPAATGAPANASTSTGGNFLDELFGGGNGATTTTRTTTPLGTAQTTGTGGNFLDGLFGGAGSGAATTTTAQGTGGNFLDGLFGGGSSASHSTQNAAAAPTVSNNNAVLNSLYGAYGTDGGVAVATGPATVAVSAGAAGAQLSVAAPGITAAATVDNSDPQVNNDPAVLSSLAAAYGQHKRAAAPEAEYLTEREVQDNVDAVVAQLKQSGLVEQFLKKLTSDPNQASDFLSQVLAKSIVSLDELYGWAKDNGLVDSMLSSLQSSGNQYAQSLGNYLQKNGGSLEGAISQLSAQLGGSSSGSSASASAAPSTAPTTAPAAAAPAGTTAAPAAAPAAATTAQGGVAGGVNAIFESLKAAYGNKPAATTLYQKRMLY</sequence>
<feature type="region of interest" description="Disordered" evidence="1">
    <location>
        <begin position="180"/>
        <end position="246"/>
    </location>
</feature>
<evidence type="ECO:0000256" key="2">
    <source>
        <dbReference type="SAM" id="SignalP"/>
    </source>
</evidence>
<dbReference type="GeneID" id="54782294"/>
<gene>
    <name evidence="3" type="ORF">DIURU_003643</name>
</gene>